<evidence type="ECO:0000313" key="2">
    <source>
        <dbReference type="EMBL" id="MDQ0233177.1"/>
    </source>
</evidence>
<feature type="transmembrane region" description="Helical" evidence="1">
    <location>
        <begin position="37"/>
        <end position="54"/>
    </location>
</feature>
<sequence>MKNMVLTGTVVNALTIVFGTLIGLLLRKIPDEMKQTIMVAIGLAVVVLGIDMALQSSDFFLVIVSLVIGTVIGEWLKIEKRLHQIGSLLERKVGKKQGGDIATGFVSATLIFAVGAMAIVGALDSGLRLDHSVLLTKSMIDGFTSIVLASTLGLGVIFSAVPVFLYQGGIAIFANVIHQYLSSNLLEVLISELTATGGVIIFAIGINMLKIKEIRVANFLPSLVVITIIIIFKQYV</sequence>
<dbReference type="EMBL" id="JAUSUD010000032">
    <property type="protein sequence ID" value="MDQ0233177.1"/>
    <property type="molecule type" value="Genomic_DNA"/>
</dbReference>
<comment type="caution">
    <text evidence="2">The sequence shown here is derived from an EMBL/GenBank/DDBJ whole genome shotgun (WGS) entry which is preliminary data.</text>
</comment>
<feature type="transmembrane region" description="Helical" evidence="1">
    <location>
        <begin position="99"/>
        <end position="123"/>
    </location>
</feature>
<dbReference type="Proteomes" id="UP001234495">
    <property type="component" value="Unassembled WGS sequence"/>
</dbReference>
<keyword evidence="3" id="KW-1185">Reference proteome</keyword>
<dbReference type="InterPro" id="IPR007563">
    <property type="entry name" value="DUF554"/>
</dbReference>
<organism evidence="2 3">
    <name type="scientific">Metabacillus malikii</name>
    <dbReference type="NCBI Taxonomy" id="1504265"/>
    <lineage>
        <taxon>Bacteria</taxon>
        <taxon>Bacillati</taxon>
        <taxon>Bacillota</taxon>
        <taxon>Bacilli</taxon>
        <taxon>Bacillales</taxon>
        <taxon>Bacillaceae</taxon>
        <taxon>Metabacillus</taxon>
    </lineage>
</organism>
<name>A0ABT9ZLM9_9BACI</name>
<feature type="transmembrane region" description="Helical" evidence="1">
    <location>
        <begin position="6"/>
        <end position="25"/>
    </location>
</feature>
<feature type="transmembrane region" description="Helical" evidence="1">
    <location>
        <begin position="60"/>
        <end position="78"/>
    </location>
</feature>
<feature type="transmembrane region" description="Helical" evidence="1">
    <location>
        <begin position="214"/>
        <end position="232"/>
    </location>
</feature>
<evidence type="ECO:0000256" key="1">
    <source>
        <dbReference type="SAM" id="Phobius"/>
    </source>
</evidence>
<evidence type="ECO:0000313" key="3">
    <source>
        <dbReference type="Proteomes" id="UP001234495"/>
    </source>
</evidence>
<dbReference type="PANTHER" id="PTHR36111:SF2">
    <property type="entry name" value="INNER MEMBRANE PROTEIN"/>
    <property type="match status" value="1"/>
</dbReference>
<gene>
    <name evidence="2" type="ORF">J2S19_004518</name>
</gene>
<keyword evidence="1" id="KW-0472">Membrane</keyword>
<dbReference type="PANTHER" id="PTHR36111">
    <property type="entry name" value="INNER MEMBRANE PROTEIN-RELATED"/>
    <property type="match status" value="1"/>
</dbReference>
<proteinExistence type="predicted"/>
<reference evidence="2 3" key="1">
    <citation type="submission" date="2023-07" db="EMBL/GenBank/DDBJ databases">
        <title>Genomic Encyclopedia of Type Strains, Phase IV (KMG-IV): sequencing the most valuable type-strain genomes for metagenomic binning, comparative biology and taxonomic classification.</title>
        <authorList>
            <person name="Goeker M."/>
        </authorList>
    </citation>
    <scope>NUCLEOTIDE SEQUENCE [LARGE SCALE GENOMIC DNA]</scope>
    <source>
        <strain evidence="2 3">DSM 29005</strain>
    </source>
</reference>
<protein>
    <submittedName>
        <fullName evidence="2">Membrane protein YqgA involved in biofilm formation</fullName>
    </submittedName>
</protein>
<keyword evidence="1" id="KW-1133">Transmembrane helix</keyword>
<accession>A0ABT9ZLM9</accession>
<keyword evidence="1" id="KW-0812">Transmembrane</keyword>
<feature type="transmembrane region" description="Helical" evidence="1">
    <location>
        <begin position="143"/>
        <end position="165"/>
    </location>
</feature>
<feature type="transmembrane region" description="Helical" evidence="1">
    <location>
        <begin position="185"/>
        <end position="208"/>
    </location>
</feature>
<dbReference type="Pfam" id="PF04474">
    <property type="entry name" value="DUF554"/>
    <property type="match status" value="1"/>
</dbReference>